<dbReference type="Gene3D" id="1.10.600.10">
    <property type="entry name" value="Farnesyl Diphosphate Synthase"/>
    <property type="match status" value="1"/>
</dbReference>
<dbReference type="SFLD" id="SFLDG01212">
    <property type="entry name" value="Phytoene_synthase_like"/>
    <property type="match status" value="1"/>
</dbReference>
<dbReference type="EC" id="2.5.1.32" evidence="3"/>
<evidence type="ECO:0000256" key="1">
    <source>
        <dbReference type="ARBA" id="ARBA00001805"/>
    </source>
</evidence>
<protein>
    <recommendedName>
        <fullName evidence="3">15-cis-phytoene synthase</fullName>
        <ecNumber evidence="3">2.5.1.32</ecNumber>
    </recommendedName>
</protein>
<comment type="similarity">
    <text evidence="2">Belongs to the phytoene/squalene synthase family.</text>
</comment>
<dbReference type="CDD" id="cd00683">
    <property type="entry name" value="Trans_IPPS_HH"/>
    <property type="match status" value="1"/>
</dbReference>
<dbReference type="PANTHER" id="PTHR31480">
    <property type="entry name" value="BIFUNCTIONAL LYCOPENE CYCLASE/PHYTOENE SYNTHASE"/>
    <property type="match status" value="1"/>
</dbReference>
<reference evidence="6" key="2">
    <citation type="submission" date="2022-01" db="EMBL/GenBank/DDBJ databases">
        <authorList>
            <person name="Hirooka S."/>
            <person name="Miyagishima S.Y."/>
        </authorList>
    </citation>
    <scope>NUCLEOTIDE SEQUENCE</scope>
    <source>
        <strain evidence="6">NBRC 102759</strain>
    </source>
</reference>
<dbReference type="PROSITE" id="PS01045">
    <property type="entry name" value="SQUALEN_PHYTOEN_SYN_2"/>
    <property type="match status" value="1"/>
</dbReference>
<dbReference type="EMBL" id="BQMJ01000045">
    <property type="protein sequence ID" value="GJQ13567.1"/>
    <property type="molecule type" value="Genomic_DNA"/>
</dbReference>
<evidence type="ECO:0000256" key="5">
    <source>
        <dbReference type="ARBA" id="ARBA00022746"/>
    </source>
</evidence>
<dbReference type="InterPro" id="IPR008949">
    <property type="entry name" value="Isoprenoid_synthase_dom_sf"/>
</dbReference>
<keyword evidence="5" id="KW-0125">Carotenoid biosynthesis</keyword>
<sequence length="451" mass="53332">MSQPGYWSACCFMSYHTTSSCYHCFRSFYTGSTWCSRKGRRSSFYFTIKHNHWLHVLQTATCWNLYVKRNIAYKKFYCHASTQDDNGEHRSASLFVDKPSTDYSSRKASILQDLVEWTSVKDSTSVNAQDISFYERQRVFQRRKRKLLRDSFAECGRITSHFAKTFYIGTLFMQPQKQEAVWAIYVWCRRTDDLVDGPRASQRKTQLESILEQWKNRLETVFAGKPYDVLDLALYESKLRFPRLRMEPFYEMIKGMQMDVERDRYDTFEELYLYCYRVAGTVGIMTLAVMGVANPNPETYQAAEEAAVCLGIAFQLTNILRDVGEDCLRGRIYIPREDLIRFDYTEHDMMAGIVDERYKNLMRFEMKRARQYFSKAESGISLLSPDVRLPVRASLDMYRRILDVIEENDYDNFHRRAYVGKWKKLCMLPMSWIFCQEGIFWNYCKGLFPSS</sequence>
<dbReference type="GO" id="GO:0051996">
    <property type="term" value="F:squalene synthase [NAD(P)H] activity"/>
    <property type="evidence" value="ECO:0007669"/>
    <property type="project" value="InterPro"/>
</dbReference>
<dbReference type="GO" id="GO:0016117">
    <property type="term" value="P:carotenoid biosynthetic process"/>
    <property type="evidence" value="ECO:0007669"/>
    <property type="project" value="UniProtKB-KW"/>
</dbReference>
<comment type="caution">
    <text evidence="6">The sequence shown here is derived from an EMBL/GenBank/DDBJ whole genome shotgun (WGS) entry which is preliminary data.</text>
</comment>
<organism evidence="6 7">
    <name type="scientific">Galdieria partita</name>
    <dbReference type="NCBI Taxonomy" id="83374"/>
    <lineage>
        <taxon>Eukaryota</taxon>
        <taxon>Rhodophyta</taxon>
        <taxon>Bangiophyceae</taxon>
        <taxon>Galdieriales</taxon>
        <taxon>Galdieriaceae</taxon>
        <taxon>Galdieria</taxon>
    </lineage>
</organism>
<reference evidence="6" key="1">
    <citation type="journal article" date="2022" name="Proc. Natl. Acad. Sci. U.S.A.">
        <title>Life cycle and functional genomics of the unicellular red alga Galdieria for elucidating algal and plant evolution and industrial use.</title>
        <authorList>
            <person name="Hirooka S."/>
            <person name="Itabashi T."/>
            <person name="Ichinose T.M."/>
            <person name="Onuma R."/>
            <person name="Fujiwara T."/>
            <person name="Yamashita S."/>
            <person name="Jong L.W."/>
            <person name="Tomita R."/>
            <person name="Iwane A.H."/>
            <person name="Miyagishima S.Y."/>
        </authorList>
    </citation>
    <scope>NUCLEOTIDE SEQUENCE</scope>
    <source>
        <strain evidence="6">NBRC 102759</strain>
    </source>
</reference>
<name>A0A9C7USE8_9RHOD</name>
<dbReference type="InterPro" id="IPR002060">
    <property type="entry name" value="Squ/phyt_synthse"/>
</dbReference>
<dbReference type="SFLD" id="SFLDG01018">
    <property type="entry name" value="Squalene/Phytoene_Synthase_Lik"/>
    <property type="match status" value="1"/>
</dbReference>
<dbReference type="GO" id="GO:0004311">
    <property type="term" value="F:geranylgeranyl diphosphate synthase activity"/>
    <property type="evidence" value="ECO:0007669"/>
    <property type="project" value="InterPro"/>
</dbReference>
<dbReference type="InterPro" id="IPR044843">
    <property type="entry name" value="Trans_IPPS_bact-type"/>
</dbReference>
<evidence type="ECO:0000256" key="2">
    <source>
        <dbReference type="ARBA" id="ARBA00006251"/>
    </source>
</evidence>
<comment type="catalytic activity">
    <reaction evidence="1">
        <text>2 (2E,6E,10E)-geranylgeranyl diphosphate = 15-cis-phytoene + 2 diphosphate</text>
        <dbReference type="Rhea" id="RHEA:34475"/>
        <dbReference type="ChEBI" id="CHEBI:27787"/>
        <dbReference type="ChEBI" id="CHEBI:33019"/>
        <dbReference type="ChEBI" id="CHEBI:58756"/>
        <dbReference type="EC" id="2.5.1.32"/>
    </reaction>
</comment>
<proteinExistence type="inferred from homology"/>
<dbReference type="FunFam" id="1.10.600.10:FF:000004">
    <property type="entry name" value="Phytoene synthase chloroplastic"/>
    <property type="match status" value="1"/>
</dbReference>
<evidence type="ECO:0000313" key="6">
    <source>
        <dbReference type="EMBL" id="GJQ13567.1"/>
    </source>
</evidence>
<dbReference type="InterPro" id="IPR033904">
    <property type="entry name" value="Trans_IPPS_HH"/>
</dbReference>
<keyword evidence="7" id="KW-1185">Reference proteome</keyword>
<dbReference type="OrthoDB" id="6600518at2759"/>
<dbReference type="Proteomes" id="UP001061958">
    <property type="component" value="Unassembled WGS sequence"/>
</dbReference>
<dbReference type="Pfam" id="PF00494">
    <property type="entry name" value="SQS_PSY"/>
    <property type="match status" value="1"/>
</dbReference>
<keyword evidence="4" id="KW-0808">Transferase</keyword>
<dbReference type="AlphaFoldDB" id="A0A9C7USE8"/>
<gene>
    <name evidence="6" type="ORF">GpartN1_g5358.t1</name>
</gene>
<accession>A0A9C7USE8</accession>
<dbReference type="SFLD" id="SFLDS00005">
    <property type="entry name" value="Isoprenoid_Synthase_Type_I"/>
    <property type="match status" value="1"/>
</dbReference>
<dbReference type="InterPro" id="IPR019845">
    <property type="entry name" value="Squalene/phytoene_synthase_CS"/>
</dbReference>
<evidence type="ECO:0000256" key="4">
    <source>
        <dbReference type="ARBA" id="ARBA00022679"/>
    </source>
</evidence>
<dbReference type="SUPFAM" id="SSF48576">
    <property type="entry name" value="Terpenoid synthases"/>
    <property type="match status" value="1"/>
</dbReference>
<evidence type="ECO:0000313" key="7">
    <source>
        <dbReference type="Proteomes" id="UP001061958"/>
    </source>
</evidence>
<evidence type="ECO:0000256" key="3">
    <source>
        <dbReference type="ARBA" id="ARBA00012396"/>
    </source>
</evidence>